<evidence type="ECO:0000313" key="5">
    <source>
        <dbReference type="Proteomes" id="UP000315133"/>
    </source>
</evidence>
<organism evidence="4 5">
    <name type="scientific">Ornithinimicrobium humiphilum</name>
    <dbReference type="NCBI Taxonomy" id="125288"/>
    <lineage>
        <taxon>Bacteria</taxon>
        <taxon>Bacillati</taxon>
        <taxon>Actinomycetota</taxon>
        <taxon>Actinomycetes</taxon>
        <taxon>Micrococcales</taxon>
        <taxon>Ornithinimicrobiaceae</taxon>
        <taxon>Ornithinimicrobium</taxon>
    </lineage>
</organism>
<evidence type="ECO:0000313" key="4">
    <source>
        <dbReference type="EMBL" id="TQM96259.1"/>
    </source>
</evidence>
<feature type="region of interest" description="Disordered" evidence="1">
    <location>
        <begin position="203"/>
        <end position="225"/>
    </location>
</feature>
<dbReference type="Gene3D" id="2.60.40.10">
    <property type="entry name" value="Immunoglobulins"/>
    <property type="match status" value="1"/>
</dbReference>
<dbReference type="EMBL" id="VFPU01000001">
    <property type="protein sequence ID" value="TQM96259.1"/>
    <property type="molecule type" value="Genomic_DNA"/>
</dbReference>
<feature type="domain" description="LTD" evidence="3">
    <location>
        <begin position="35"/>
        <end position="147"/>
    </location>
</feature>
<feature type="chain" id="PRO_5022149171" description="LTD domain-containing protein" evidence="2">
    <location>
        <begin position="33"/>
        <end position="882"/>
    </location>
</feature>
<keyword evidence="5" id="KW-1185">Reference proteome</keyword>
<dbReference type="Pfam" id="PF03372">
    <property type="entry name" value="Exo_endo_phos"/>
    <property type="match status" value="1"/>
</dbReference>
<dbReference type="Gene3D" id="3.60.10.10">
    <property type="entry name" value="Endonuclease/exonuclease/phosphatase"/>
    <property type="match status" value="1"/>
</dbReference>
<dbReference type="PROSITE" id="PS51841">
    <property type="entry name" value="LTD"/>
    <property type="match status" value="1"/>
</dbReference>
<dbReference type="SUPFAM" id="SSF56219">
    <property type="entry name" value="DNase I-like"/>
    <property type="match status" value="1"/>
</dbReference>
<dbReference type="CDD" id="cd04486">
    <property type="entry name" value="YhcR_OBF_like"/>
    <property type="match status" value="1"/>
</dbReference>
<reference evidence="4 5" key="1">
    <citation type="submission" date="2019-06" db="EMBL/GenBank/DDBJ databases">
        <title>Sequencing the genomes of 1000 actinobacteria strains.</title>
        <authorList>
            <person name="Klenk H.-P."/>
        </authorList>
    </citation>
    <scope>NUCLEOTIDE SEQUENCE [LARGE SCALE GENOMIC DNA]</scope>
    <source>
        <strain evidence="4 5">DSM 12362</strain>
    </source>
</reference>
<dbReference type="Pfam" id="PF00932">
    <property type="entry name" value="LTD"/>
    <property type="match status" value="1"/>
</dbReference>
<dbReference type="GO" id="GO:0005975">
    <property type="term" value="P:carbohydrate metabolic process"/>
    <property type="evidence" value="ECO:0007669"/>
    <property type="project" value="UniProtKB-ARBA"/>
</dbReference>
<proteinExistence type="predicted"/>
<dbReference type="SUPFAM" id="SSF74853">
    <property type="entry name" value="Lamin A/C globular tail domain"/>
    <property type="match status" value="1"/>
</dbReference>
<dbReference type="InterPro" id="IPR005135">
    <property type="entry name" value="Endo/exonuclease/phosphatase"/>
</dbReference>
<dbReference type="GO" id="GO:0003824">
    <property type="term" value="F:catalytic activity"/>
    <property type="evidence" value="ECO:0007669"/>
    <property type="project" value="InterPro"/>
</dbReference>
<protein>
    <recommendedName>
        <fullName evidence="3">LTD domain-containing protein</fullName>
    </recommendedName>
</protein>
<dbReference type="OrthoDB" id="1016457at2"/>
<evidence type="ECO:0000256" key="1">
    <source>
        <dbReference type="SAM" id="MobiDB-lite"/>
    </source>
</evidence>
<dbReference type="AlphaFoldDB" id="A0A543KMF1"/>
<dbReference type="PANTHER" id="PTHR42834">
    <property type="entry name" value="ENDONUCLEASE/EXONUCLEASE/PHOSPHATASE FAMILY PROTEIN (AFU_ORTHOLOGUE AFUA_3G09210)"/>
    <property type="match status" value="1"/>
</dbReference>
<sequence>MNPSLRPKAAVAAVGATTLLATLLVPTATAYADDDPTTLDDLIFSEYVEGSSNNKALEIYNGTSAPVDLGGYAIQQYSNGSASAGFTASLAGTLAPGDVYVFAHSSADAAILAQADQTTGTGLFNGNDALTLVKDGGTVVDSIGQVGFDPGTEWGTGLTSTADNTLRRKADVCEGDTVKDDAFDPAVQWDGFPNNTFDGLGTHTTTCGAGEPDPEPEPEPEPEPGSCFEDAMAIGAVQGSGAATPVAGQVVTVEGVVVGDYQHSGSFNGIFVQDAGDGDPATSDGIYVFLPSGPDVSVGDRVRVTGTASEFSGQTQLSNNTVQLCATDQALPPATTVSLPLGDPEPLESMLVTFPQDLAILEYFEYARYGEVVLGVGDGTLRQYQPTAVHDPGSAGAAALLAFNAANRIRLDDGLNIQNPDYLRHPAGGQFTLDHGFRGGDTLANLTGVLDYRFNQWRVQPTQDADFTVRNARPDVPEVGGTTTVASFNVLNYFTTLGSRGADDQAEFDRQESKIVSAINAMDAEIVGLIEIENNGDVAVGRLVTALNQAAGETRWAFVSTGRVGTDEITTAFIYQPAKVTPVGPWSVLDSSVDARFDDTRNRPALAQTFQENGTDGKVTVVVNHLKSKGSACPGDPDTGQGNCNEVRAAAADALGDWANDDPTGTGVDEVLIIGDLNSYDHEDPIRELREDGFVDLLKVFGGEYAYTYVFDGVLGYLDYAMASDALAPKVTGAAAWQINADEAPVLDYELNFKGPGQAALFAPDPYRSSDHDPVLVGLDLVAPELEVVASPSSVWPPNNKWVDVETVILASDDSGEQPTVALIGAEVVSAGPNGKGAIEVVSDSHLRVVAATQAVYEVTYEATDAAGNSTTATVTITVGKP</sequence>
<evidence type="ECO:0000259" key="3">
    <source>
        <dbReference type="PROSITE" id="PS51841"/>
    </source>
</evidence>
<feature type="compositionally biased region" description="Acidic residues" evidence="1">
    <location>
        <begin position="212"/>
        <end position="222"/>
    </location>
</feature>
<dbReference type="CDD" id="cd10283">
    <property type="entry name" value="MnuA_DNase1-like"/>
    <property type="match status" value="1"/>
</dbReference>
<dbReference type="InterPro" id="IPR047971">
    <property type="entry name" value="ExeM-like"/>
</dbReference>
<accession>A0A543KMF1</accession>
<feature type="signal peptide" evidence="2">
    <location>
        <begin position="1"/>
        <end position="32"/>
    </location>
</feature>
<dbReference type="InterPro" id="IPR013783">
    <property type="entry name" value="Ig-like_fold"/>
</dbReference>
<dbReference type="InterPro" id="IPR001322">
    <property type="entry name" value="Lamin_tail_dom"/>
</dbReference>
<comment type="caution">
    <text evidence="4">The sequence shown here is derived from an EMBL/GenBank/DDBJ whole genome shotgun (WGS) entry which is preliminary data.</text>
</comment>
<dbReference type="InterPro" id="IPR036691">
    <property type="entry name" value="Endo/exonu/phosph_ase_sf"/>
</dbReference>
<dbReference type="NCBIfam" id="NF033681">
    <property type="entry name" value="ExeM_NucH_DNase"/>
    <property type="match status" value="1"/>
</dbReference>
<dbReference type="RefSeq" id="WP_141817903.1">
    <property type="nucleotide sequence ID" value="NZ_BAAAIL010000003.1"/>
</dbReference>
<gene>
    <name evidence="4" type="ORF">FB476_1123</name>
</gene>
<dbReference type="PANTHER" id="PTHR42834:SF1">
    <property type="entry name" value="ENDONUCLEASE_EXONUCLEASE_PHOSPHATASE FAMILY PROTEIN (AFU_ORTHOLOGUE AFUA_3G09210)"/>
    <property type="match status" value="1"/>
</dbReference>
<dbReference type="InterPro" id="IPR036415">
    <property type="entry name" value="Lamin_tail_dom_sf"/>
</dbReference>
<dbReference type="Proteomes" id="UP000315133">
    <property type="component" value="Unassembled WGS sequence"/>
</dbReference>
<keyword evidence="2" id="KW-0732">Signal</keyword>
<evidence type="ECO:0000256" key="2">
    <source>
        <dbReference type="SAM" id="SignalP"/>
    </source>
</evidence>
<name>A0A543KMF1_9MICO</name>